<evidence type="ECO:0000313" key="2">
    <source>
        <dbReference type="Proteomes" id="UP000821845"/>
    </source>
</evidence>
<reference evidence="1" key="1">
    <citation type="submission" date="2020-05" db="EMBL/GenBank/DDBJ databases">
        <title>Large-scale comparative analyses of tick genomes elucidate their genetic diversity and vector capacities.</title>
        <authorList>
            <person name="Jia N."/>
            <person name="Wang J."/>
            <person name="Shi W."/>
            <person name="Du L."/>
            <person name="Sun Y."/>
            <person name="Zhan W."/>
            <person name="Jiang J."/>
            <person name="Wang Q."/>
            <person name="Zhang B."/>
            <person name="Ji P."/>
            <person name="Sakyi L.B."/>
            <person name="Cui X."/>
            <person name="Yuan T."/>
            <person name="Jiang B."/>
            <person name="Yang W."/>
            <person name="Lam T.T.-Y."/>
            <person name="Chang Q."/>
            <person name="Ding S."/>
            <person name="Wang X."/>
            <person name="Zhu J."/>
            <person name="Ruan X."/>
            <person name="Zhao L."/>
            <person name="Wei J."/>
            <person name="Que T."/>
            <person name="Du C."/>
            <person name="Cheng J."/>
            <person name="Dai P."/>
            <person name="Han X."/>
            <person name="Huang E."/>
            <person name="Gao Y."/>
            <person name="Liu J."/>
            <person name="Shao H."/>
            <person name="Ye R."/>
            <person name="Li L."/>
            <person name="Wei W."/>
            <person name="Wang X."/>
            <person name="Wang C."/>
            <person name="Yang T."/>
            <person name="Huo Q."/>
            <person name="Li W."/>
            <person name="Guo W."/>
            <person name="Chen H."/>
            <person name="Zhou L."/>
            <person name="Ni X."/>
            <person name="Tian J."/>
            <person name="Zhou Y."/>
            <person name="Sheng Y."/>
            <person name="Liu T."/>
            <person name="Pan Y."/>
            <person name="Xia L."/>
            <person name="Li J."/>
            <person name="Zhao F."/>
            <person name="Cao W."/>
        </authorList>
    </citation>
    <scope>NUCLEOTIDE SEQUENCE</scope>
    <source>
        <strain evidence="1">Hyas-2018</strain>
    </source>
</reference>
<gene>
    <name evidence="1" type="ORF">HPB50_024252</name>
</gene>
<sequence length="125" mass="13369">MFPFRSACCPQRAPGEAWRGPASACAGVSPLAVAQWARPTTASAFDPSGTGHRQRAPGAGDLFVARRHHRRSRPRCDATAGARTGLRARHWCSGRSIAGRSTLLQAQQHASDGAVRCNAPRSLKR</sequence>
<dbReference type="EMBL" id="CM023485">
    <property type="protein sequence ID" value="KAH6931390.1"/>
    <property type="molecule type" value="Genomic_DNA"/>
</dbReference>
<comment type="caution">
    <text evidence="1">The sequence shown here is derived from an EMBL/GenBank/DDBJ whole genome shotgun (WGS) entry which is preliminary data.</text>
</comment>
<dbReference type="Proteomes" id="UP000821845">
    <property type="component" value="Chromosome 5"/>
</dbReference>
<organism evidence="1 2">
    <name type="scientific">Hyalomma asiaticum</name>
    <name type="common">Tick</name>
    <dbReference type="NCBI Taxonomy" id="266040"/>
    <lineage>
        <taxon>Eukaryota</taxon>
        <taxon>Metazoa</taxon>
        <taxon>Ecdysozoa</taxon>
        <taxon>Arthropoda</taxon>
        <taxon>Chelicerata</taxon>
        <taxon>Arachnida</taxon>
        <taxon>Acari</taxon>
        <taxon>Parasitiformes</taxon>
        <taxon>Ixodida</taxon>
        <taxon>Ixodoidea</taxon>
        <taxon>Ixodidae</taxon>
        <taxon>Hyalomminae</taxon>
        <taxon>Hyalomma</taxon>
    </lineage>
</organism>
<accession>A0ACB7S9I8</accession>
<proteinExistence type="predicted"/>
<protein>
    <submittedName>
        <fullName evidence="1">Uncharacterized protein</fullName>
    </submittedName>
</protein>
<keyword evidence="2" id="KW-1185">Reference proteome</keyword>
<evidence type="ECO:0000313" key="1">
    <source>
        <dbReference type="EMBL" id="KAH6931390.1"/>
    </source>
</evidence>
<name>A0ACB7S9I8_HYAAI</name>